<keyword evidence="4" id="KW-0812">Transmembrane</keyword>
<name>A0ABP0PD33_9DINO</name>
<dbReference type="EMBL" id="CAXAMN010022951">
    <property type="protein sequence ID" value="CAK9073946.1"/>
    <property type="molecule type" value="Genomic_DNA"/>
</dbReference>
<dbReference type="Proteomes" id="UP001642484">
    <property type="component" value="Unassembled WGS sequence"/>
</dbReference>
<dbReference type="InterPro" id="IPR052378">
    <property type="entry name" value="NosR_regulator"/>
</dbReference>
<dbReference type="SUPFAM" id="SSF54862">
    <property type="entry name" value="4Fe-4S ferredoxins"/>
    <property type="match status" value="1"/>
</dbReference>
<reference evidence="6 7" key="1">
    <citation type="submission" date="2024-02" db="EMBL/GenBank/DDBJ databases">
        <authorList>
            <person name="Chen Y."/>
            <person name="Shah S."/>
            <person name="Dougan E. K."/>
            <person name="Thang M."/>
            <person name="Chan C."/>
        </authorList>
    </citation>
    <scope>NUCLEOTIDE SEQUENCE [LARGE SCALE GENOMIC DNA]</scope>
</reference>
<protein>
    <recommendedName>
        <fullName evidence="5">4Fe-4S ferredoxin-type domain-containing protein</fullName>
    </recommendedName>
</protein>
<sequence>MVLLDIAEQRAVNRGLQAYDYPNNVQELFSMIENAWCHYTDGGTLTADMVLGRFWCAVCPFMIFGEVVQRARVAGGAQLRKWPQEVERYGGWFLYALFLAILMWEELWVLEERKDTAYLSSCLLLLITFGAMVGSYFYERRIWCRHLCPIGGMNGLYAKMAVTELRAQNGQCKAVCNTFHCYKGGPEEGEGQETDGCPLYSHPANLKDNKNCVLCFTCLRACPHRNVQLNLRAPGVDFGFPFLFPIPGTNMAAQHEPSMPEVALLFLLLGAVVCHHLEDLLLQESFSFHAFLALAALLAPGLLAAAFDQLARRLCALFEPERAKRDRKPPNEFVKLAYSYLPLTTWLGSLAHYLQLGLVEAGQVLPTAARTVEYFVRQLPGQEQADMQWLHEVEHVRLLPSCWCLFVHWISAYV</sequence>
<dbReference type="PROSITE" id="PS51379">
    <property type="entry name" value="4FE4S_FER_2"/>
    <property type="match status" value="1"/>
</dbReference>
<dbReference type="InterPro" id="IPR017896">
    <property type="entry name" value="4Fe4S_Fe-S-bd"/>
</dbReference>
<evidence type="ECO:0000313" key="6">
    <source>
        <dbReference type="EMBL" id="CAK9073946.1"/>
    </source>
</evidence>
<evidence type="ECO:0000259" key="5">
    <source>
        <dbReference type="PROSITE" id="PS51379"/>
    </source>
</evidence>
<dbReference type="PANTHER" id="PTHR30224:SF4">
    <property type="entry name" value="ELECTRON TRANSPORT PROTEIN YCCM-RELATED"/>
    <property type="match status" value="1"/>
</dbReference>
<dbReference type="PANTHER" id="PTHR30224">
    <property type="entry name" value="ELECTRON TRANSPORT PROTEIN"/>
    <property type="match status" value="1"/>
</dbReference>
<proteinExistence type="predicted"/>
<evidence type="ECO:0000256" key="1">
    <source>
        <dbReference type="ARBA" id="ARBA00004236"/>
    </source>
</evidence>
<dbReference type="Pfam" id="PF12801">
    <property type="entry name" value="Fer4_5"/>
    <property type="match status" value="2"/>
</dbReference>
<feature type="transmembrane region" description="Helical" evidence="4">
    <location>
        <begin position="288"/>
        <end position="307"/>
    </location>
</feature>
<evidence type="ECO:0000256" key="3">
    <source>
        <dbReference type="ARBA" id="ARBA00023136"/>
    </source>
</evidence>
<dbReference type="PROSITE" id="PS00198">
    <property type="entry name" value="4FE4S_FER_1"/>
    <property type="match status" value="1"/>
</dbReference>
<keyword evidence="7" id="KW-1185">Reference proteome</keyword>
<feature type="transmembrane region" description="Helical" evidence="4">
    <location>
        <begin position="89"/>
        <end position="110"/>
    </location>
</feature>
<dbReference type="InterPro" id="IPR017900">
    <property type="entry name" value="4Fe4S_Fe_S_CS"/>
</dbReference>
<evidence type="ECO:0000256" key="4">
    <source>
        <dbReference type="SAM" id="Phobius"/>
    </source>
</evidence>
<evidence type="ECO:0000313" key="7">
    <source>
        <dbReference type="Proteomes" id="UP001642484"/>
    </source>
</evidence>
<organism evidence="6 7">
    <name type="scientific">Durusdinium trenchii</name>
    <dbReference type="NCBI Taxonomy" id="1381693"/>
    <lineage>
        <taxon>Eukaryota</taxon>
        <taxon>Sar</taxon>
        <taxon>Alveolata</taxon>
        <taxon>Dinophyceae</taxon>
        <taxon>Suessiales</taxon>
        <taxon>Symbiodiniaceae</taxon>
        <taxon>Durusdinium</taxon>
    </lineage>
</organism>
<accession>A0ABP0PD33</accession>
<comment type="subcellular location">
    <subcellularLocation>
        <location evidence="1">Cell membrane</location>
    </subcellularLocation>
</comment>
<evidence type="ECO:0000256" key="2">
    <source>
        <dbReference type="ARBA" id="ARBA00022475"/>
    </source>
</evidence>
<feature type="transmembrane region" description="Helical" evidence="4">
    <location>
        <begin position="116"/>
        <end position="138"/>
    </location>
</feature>
<gene>
    <name evidence="6" type="ORF">CCMP2556_LOCUS36443</name>
</gene>
<keyword evidence="3 4" id="KW-0472">Membrane</keyword>
<keyword evidence="4" id="KW-1133">Transmembrane helix</keyword>
<keyword evidence="2" id="KW-1003">Cell membrane</keyword>
<feature type="transmembrane region" description="Helical" evidence="4">
    <location>
        <begin position="50"/>
        <end position="68"/>
    </location>
</feature>
<comment type="caution">
    <text evidence="6">The sequence shown here is derived from an EMBL/GenBank/DDBJ whole genome shotgun (WGS) entry which is preliminary data.</text>
</comment>
<feature type="domain" description="4Fe-4S ferredoxin-type" evidence="5">
    <location>
        <begin position="203"/>
        <end position="232"/>
    </location>
</feature>